<feature type="transmembrane region" description="Helical" evidence="6">
    <location>
        <begin position="451"/>
        <end position="474"/>
    </location>
</feature>
<evidence type="ECO:0000256" key="5">
    <source>
        <dbReference type="RuleBase" id="RU000320"/>
    </source>
</evidence>
<proteinExistence type="predicted"/>
<evidence type="ECO:0000256" key="4">
    <source>
        <dbReference type="ARBA" id="ARBA00023136"/>
    </source>
</evidence>
<dbReference type="AlphaFoldDB" id="A0AAU7DD02"/>
<evidence type="ECO:0000256" key="3">
    <source>
        <dbReference type="ARBA" id="ARBA00022989"/>
    </source>
</evidence>
<dbReference type="PRINTS" id="PR01434">
    <property type="entry name" value="NADHDHGNASE5"/>
</dbReference>
<dbReference type="InterPro" id="IPR003945">
    <property type="entry name" value="NU5C-like"/>
</dbReference>
<dbReference type="GO" id="GO:0042773">
    <property type="term" value="P:ATP synthesis coupled electron transport"/>
    <property type="evidence" value="ECO:0007669"/>
    <property type="project" value="InterPro"/>
</dbReference>
<evidence type="ECO:0000259" key="7">
    <source>
        <dbReference type="Pfam" id="PF00361"/>
    </source>
</evidence>
<dbReference type="GO" id="GO:0003954">
    <property type="term" value="F:NADH dehydrogenase activity"/>
    <property type="evidence" value="ECO:0007669"/>
    <property type="project" value="TreeGrafter"/>
</dbReference>
<dbReference type="PANTHER" id="PTHR42829:SF2">
    <property type="entry name" value="NADH-UBIQUINONE OXIDOREDUCTASE CHAIN 5"/>
    <property type="match status" value="1"/>
</dbReference>
<feature type="transmembrane region" description="Helical" evidence="6">
    <location>
        <begin position="374"/>
        <end position="391"/>
    </location>
</feature>
<feature type="domain" description="NADH-Ubiquinone oxidoreductase (complex I) chain 5 N-terminal" evidence="8">
    <location>
        <begin position="86"/>
        <end position="136"/>
    </location>
</feature>
<protein>
    <submittedName>
        <fullName evidence="9">NADH-quinone oxidoreductase subunit L</fullName>
    </submittedName>
</protein>
<dbReference type="GO" id="GO:0012505">
    <property type="term" value="C:endomembrane system"/>
    <property type="evidence" value="ECO:0007669"/>
    <property type="project" value="UniProtKB-SubCell"/>
</dbReference>
<dbReference type="GO" id="GO:0016020">
    <property type="term" value="C:membrane"/>
    <property type="evidence" value="ECO:0007669"/>
    <property type="project" value="UniProtKB-SubCell"/>
</dbReference>
<organism evidence="9">
    <name type="scientific">Telmatobacter sp. DSM 110680</name>
    <dbReference type="NCBI Taxonomy" id="3036704"/>
    <lineage>
        <taxon>Bacteria</taxon>
        <taxon>Pseudomonadati</taxon>
        <taxon>Acidobacteriota</taxon>
        <taxon>Terriglobia</taxon>
        <taxon>Terriglobales</taxon>
        <taxon>Acidobacteriaceae</taxon>
        <taxon>Telmatobacter</taxon>
    </lineage>
</organism>
<dbReference type="Gene3D" id="1.20.5.2700">
    <property type="match status" value="1"/>
</dbReference>
<sequence length="691" mass="74435">MLDLNVSFIPHTTASLVAQWLWLIPAVPMLAAGVIALLKQPMKKLSSTLAIGSLGFSLLVALAAFAHVLSGWSHGYAIREVVNFSWIQVGTTQVELGWVLDPLAAVMLVMVTFVGLLIFIYSTGYMEHDENYTRFFCFLSLFAGAMLGVVIANSILLLFMCWELVGLTSYLLIGFWYQKPSAAAAAKKAFLTTRVGDVFFLLGIVWLFAQTGTLLFYDHGAGSIEPLALGGLLVHHSGWGLTAAGAIGLLIFAGAAGKSGQLPLHVWLPDAMEGPTPVSALIHAATMVAAGVYLIARVYPLMAAGMPAGGTTTSLTVVTWVGASTAVFAALIAVAQNDIKRILAYSTVSQLGYMMAGLGVGGVAVGMFHLITHAFFKALLFMGAGSVIHGAHEEQDIRKMGGLKGAMPVTFLTYGIGMLALCGFPLVFSGFWSKDGILEAAQHWSVAKAPFYMLVFGALLTAFYMTRQVSYVFFGTYRGHGHAHESPRVMTMPLAILAFFAVTLAAIGTPAWPWFRAFLDGHEAKLDFAGFNEPGLMALMLTSSVVVLAGLGLGWFIYGAKSPAAEEPDALEKAMPPVWTVLRDKFYIDELYGATVIAFYAWWAKVADWVDRDIWGDMVSTVTFLFNRWARLNRFLDANIVDGAFDKGCEEIATGGGLLARVQSGRGQMYLRLLALAVVVLAAALIWSVRP</sequence>
<dbReference type="GO" id="GO:0015990">
    <property type="term" value="P:electron transport coupled proton transport"/>
    <property type="evidence" value="ECO:0007669"/>
    <property type="project" value="TreeGrafter"/>
</dbReference>
<feature type="transmembrane region" description="Helical" evidence="6">
    <location>
        <begin position="494"/>
        <end position="515"/>
    </location>
</feature>
<dbReference type="PANTHER" id="PTHR42829">
    <property type="entry name" value="NADH-UBIQUINONE OXIDOREDUCTASE CHAIN 5"/>
    <property type="match status" value="1"/>
</dbReference>
<dbReference type="InterPro" id="IPR001516">
    <property type="entry name" value="Proton_antipo_N"/>
</dbReference>
<dbReference type="EMBL" id="CP121196">
    <property type="protein sequence ID" value="XBH15535.1"/>
    <property type="molecule type" value="Genomic_DNA"/>
</dbReference>
<feature type="domain" description="NADH:quinone oxidoreductase/Mrp antiporter transmembrane" evidence="7">
    <location>
        <begin position="152"/>
        <end position="459"/>
    </location>
</feature>
<evidence type="ECO:0000259" key="8">
    <source>
        <dbReference type="Pfam" id="PF00662"/>
    </source>
</evidence>
<accession>A0AAU7DD02</accession>
<gene>
    <name evidence="9" type="primary">nuoL</name>
    <name evidence="9" type="ORF">P8935_13245</name>
</gene>
<feature type="transmembrane region" description="Helical" evidence="6">
    <location>
        <begin position="103"/>
        <end position="121"/>
    </location>
</feature>
<feature type="transmembrane region" description="Helical" evidence="6">
    <location>
        <begin position="50"/>
        <end position="69"/>
    </location>
</feature>
<evidence type="ECO:0000256" key="6">
    <source>
        <dbReference type="SAM" id="Phobius"/>
    </source>
</evidence>
<feature type="transmembrane region" description="Helical" evidence="6">
    <location>
        <begin position="198"/>
        <end position="217"/>
    </location>
</feature>
<name>A0AAU7DD02_9BACT</name>
<dbReference type="NCBIfam" id="TIGR01974">
    <property type="entry name" value="NDH_I_L"/>
    <property type="match status" value="1"/>
</dbReference>
<keyword evidence="2 5" id="KW-0812">Transmembrane</keyword>
<dbReference type="RefSeq" id="WP_348260768.1">
    <property type="nucleotide sequence ID" value="NZ_CP121196.1"/>
</dbReference>
<feature type="transmembrane region" description="Helical" evidence="6">
    <location>
        <begin position="316"/>
        <end position="335"/>
    </location>
</feature>
<dbReference type="InterPro" id="IPR018393">
    <property type="entry name" value="NADHpl_OxRdtase_5_subgr"/>
</dbReference>
<comment type="subcellular location">
    <subcellularLocation>
        <location evidence="1">Endomembrane system</location>
        <topology evidence="1">Multi-pass membrane protein</topology>
    </subcellularLocation>
    <subcellularLocation>
        <location evidence="5">Membrane</location>
        <topology evidence="5">Multi-pass membrane protein</topology>
    </subcellularLocation>
</comment>
<feature type="transmembrane region" description="Helical" evidence="6">
    <location>
        <begin position="669"/>
        <end position="689"/>
    </location>
</feature>
<feature type="transmembrane region" description="Helical" evidence="6">
    <location>
        <begin position="133"/>
        <end position="151"/>
    </location>
</feature>
<dbReference type="PRINTS" id="PR01435">
    <property type="entry name" value="NPOXDRDTASE5"/>
</dbReference>
<keyword evidence="3 6" id="KW-1133">Transmembrane helix</keyword>
<feature type="transmembrane region" description="Helical" evidence="6">
    <location>
        <begin position="237"/>
        <end position="257"/>
    </location>
</feature>
<dbReference type="InterPro" id="IPR001750">
    <property type="entry name" value="ND/Mrp_TM"/>
</dbReference>
<feature type="transmembrane region" description="Helical" evidence="6">
    <location>
        <begin position="278"/>
        <end position="296"/>
    </location>
</feature>
<evidence type="ECO:0000256" key="1">
    <source>
        <dbReference type="ARBA" id="ARBA00004127"/>
    </source>
</evidence>
<evidence type="ECO:0000313" key="9">
    <source>
        <dbReference type="EMBL" id="XBH15535.1"/>
    </source>
</evidence>
<feature type="transmembrane region" description="Helical" evidence="6">
    <location>
        <begin position="157"/>
        <end position="177"/>
    </location>
</feature>
<feature type="transmembrane region" description="Helical" evidence="6">
    <location>
        <begin position="411"/>
        <end position="431"/>
    </location>
</feature>
<feature type="transmembrane region" description="Helical" evidence="6">
    <location>
        <begin position="535"/>
        <end position="558"/>
    </location>
</feature>
<reference evidence="9" key="1">
    <citation type="submission" date="2023-03" db="EMBL/GenBank/DDBJ databases">
        <title>Edaphobacter sp.</title>
        <authorList>
            <person name="Huber K.J."/>
            <person name="Papendorf J."/>
            <person name="Pilke C."/>
            <person name="Bunk B."/>
            <person name="Sproeer C."/>
            <person name="Pester M."/>
        </authorList>
    </citation>
    <scope>NUCLEOTIDE SEQUENCE</scope>
    <source>
        <strain evidence="9">DSM 110680</strain>
    </source>
</reference>
<keyword evidence="4 6" id="KW-0472">Membrane</keyword>
<feature type="transmembrane region" description="Helical" evidence="6">
    <location>
        <begin position="342"/>
        <end position="368"/>
    </location>
</feature>
<feature type="transmembrane region" description="Helical" evidence="6">
    <location>
        <begin position="20"/>
        <end position="38"/>
    </location>
</feature>
<dbReference type="GO" id="GO:0008137">
    <property type="term" value="F:NADH dehydrogenase (ubiquinone) activity"/>
    <property type="evidence" value="ECO:0007669"/>
    <property type="project" value="InterPro"/>
</dbReference>
<dbReference type="Pfam" id="PF00662">
    <property type="entry name" value="Proton_antipo_N"/>
    <property type="match status" value="1"/>
</dbReference>
<dbReference type="Pfam" id="PF00361">
    <property type="entry name" value="Proton_antipo_M"/>
    <property type="match status" value="1"/>
</dbReference>
<evidence type="ECO:0000256" key="2">
    <source>
        <dbReference type="ARBA" id="ARBA00022692"/>
    </source>
</evidence>
<dbReference type="NCBIfam" id="NF005141">
    <property type="entry name" value="PRK06590.1"/>
    <property type="match status" value="1"/>
</dbReference>